<evidence type="ECO:0000256" key="7">
    <source>
        <dbReference type="ARBA" id="ARBA00023326"/>
    </source>
</evidence>
<reference evidence="10 11" key="1">
    <citation type="submission" date="2021-03" db="EMBL/GenBank/DDBJ databases">
        <title>Genomic Encyclopedia of Type Strains, Phase III (KMG-III): the genomes of soil and plant-associated and newly described type strains.</title>
        <authorList>
            <person name="Whitman W."/>
        </authorList>
    </citation>
    <scope>NUCLEOTIDE SEQUENCE [LARGE SCALE GENOMIC DNA]</scope>
    <source>
        <strain evidence="10 11">IMMIB AFH-6</strain>
    </source>
</reference>
<gene>
    <name evidence="10" type="ORF">J2851_001714</name>
</gene>
<organism evidence="10 11">
    <name type="scientific">Azospirillum rugosum</name>
    <dbReference type="NCBI Taxonomy" id="416170"/>
    <lineage>
        <taxon>Bacteria</taxon>
        <taxon>Pseudomonadati</taxon>
        <taxon>Pseudomonadota</taxon>
        <taxon>Alphaproteobacteria</taxon>
        <taxon>Rhodospirillales</taxon>
        <taxon>Azospirillaceae</taxon>
        <taxon>Azospirillum</taxon>
    </lineage>
</organism>
<dbReference type="RefSeq" id="WP_209765706.1">
    <property type="nucleotide sequence ID" value="NZ_JAGINP010000005.1"/>
</dbReference>
<comment type="catalytic activity">
    <reaction evidence="1">
        <text>Endohydrolysis of (1-&gt;4)-beta-D-glucosidic linkages in cellulose, lichenin and cereal beta-D-glucans.</text>
        <dbReference type="EC" id="3.2.1.4"/>
    </reaction>
</comment>
<comment type="similarity">
    <text evidence="8">Belongs to the glycosyl hydrolase 5 (cellulase A) family.</text>
</comment>
<evidence type="ECO:0000256" key="4">
    <source>
        <dbReference type="ARBA" id="ARBA00023001"/>
    </source>
</evidence>
<dbReference type="InterPro" id="IPR017853">
    <property type="entry name" value="GH"/>
</dbReference>
<dbReference type="SUPFAM" id="SSF51445">
    <property type="entry name" value="(Trans)glycosidases"/>
    <property type="match status" value="1"/>
</dbReference>
<dbReference type="PANTHER" id="PTHR35923">
    <property type="entry name" value="MAJOR EXTRACELLULAR ENDOGLUCANASE"/>
    <property type="match status" value="1"/>
</dbReference>
<evidence type="ECO:0000256" key="6">
    <source>
        <dbReference type="ARBA" id="ARBA00023295"/>
    </source>
</evidence>
<feature type="domain" description="Glycoside hydrolase family 5" evidence="9">
    <location>
        <begin position="16"/>
        <end position="336"/>
    </location>
</feature>
<dbReference type="EC" id="3.2.1.4" evidence="2"/>
<name>A0ABS4SIQ5_9PROT</name>
<dbReference type="Proteomes" id="UP000781958">
    <property type="component" value="Unassembled WGS sequence"/>
</dbReference>
<evidence type="ECO:0000256" key="3">
    <source>
        <dbReference type="ARBA" id="ARBA00022801"/>
    </source>
</evidence>
<evidence type="ECO:0000259" key="9">
    <source>
        <dbReference type="Pfam" id="PF00150"/>
    </source>
</evidence>
<accession>A0ABS4SIQ5</accession>
<keyword evidence="3 8" id="KW-0378">Hydrolase</keyword>
<evidence type="ECO:0000256" key="8">
    <source>
        <dbReference type="RuleBase" id="RU361153"/>
    </source>
</evidence>
<dbReference type="EMBL" id="JAGINP010000005">
    <property type="protein sequence ID" value="MBP2291953.1"/>
    <property type="molecule type" value="Genomic_DNA"/>
</dbReference>
<keyword evidence="7" id="KW-0624">Polysaccharide degradation</keyword>
<keyword evidence="11" id="KW-1185">Reference proteome</keyword>
<dbReference type="Gene3D" id="3.20.20.80">
    <property type="entry name" value="Glycosidases"/>
    <property type="match status" value="1"/>
</dbReference>
<keyword evidence="4" id="KW-0136">Cellulose degradation</keyword>
<dbReference type="GO" id="GO:0008810">
    <property type="term" value="F:cellulase activity"/>
    <property type="evidence" value="ECO:0007669"/>
    <property type="project" value="UniProtKB-EC"/>
</dbReference>
<dbReference type="PROSITE" id="PS00659">
    <property type="entry name" value="GLYCOSYL_HYDROL_F5"/>
    <property type="match status" value="1"/>
</dbReference>
<dbReference type="PANTHER" id="PTHR35923:SF2">
    <property type="entry name" value="ENDOGLUCANASE"/>
    <property type="match status" value="1"/>
</dbReference>
<evidence type="ECO:0000313" key="10">
    <source>
        <dbReference type="EMBL" id="MBP2291953.1"/>
    </source>
</evidence>
<evidence type="ECO:0000256" key="2">
    <source>
        <dbReference type="ARBA" id="ARBA00012601"/>
    </source>
</evidence>
<dbReference type="InterPro" id="IPR018087">
    <property type="entry name" value="Glyco_hydro_5_CS"/>
</dbReference>
<dbReference type="InterPro" id="IPR001547">
    <property type="entry name" value="Glyco_hydro_5"/>
</dbReference>
<proteinExistence type="inferred from homology"/>
<keyword evidence="5" id="KW-0119">Carbohydrate metabolism</keyword>
<evidence type="ECO:0000256" key="5">
    <source>
        <dbReference type="ARBA" id="ARBA00023277"/>
    </source>
</evidence>
<sequence length="454" mass="49364">MTIANGFLHTDGNQIVDSSGQNIKLTGVNWFGGEGFVFNPNGMDMRGYWGMMDQMKSLGFNTIRLPWSDAGLDADRATGIDTSKNPDLENKTPLEVMDKVIDYAGRIGLKVILDHHRSSDGASANENGLWYDDKYPESKMIENWKMLAERYKGNDTVIGADLHNEPHGDATWGGGDKATDWAWAAERIGNAIQSVNKDWLLLVEGVEIHDNKWDWWGGNLAGAKDRPIEFDVPDKLVYSVHSYGPSVNQMSWFNDPNFPNNLPKQYTDNWGWALKDNKAPVLVGEFGGKLDTAEDKAYIAKLVQYMNGDFDGNGSNDLGAGKEGASWTYWSWNPNSGDTGGILKDDWQSVDQTKMNAIKSGLYSGGAGSGKAPWSPASAQALSEGVHQVDGQDNVNVWTHAAVQAQPAAAAAVATPTAEVAAALHDLTVNGLDHVDAAHDPSQIHYTALDHTAG</sequence>
<dbReference type="Pfam" id="PF00150">
    <property type="entry name" value="Cellulase"/>
    <property type="match status" value="1"/>
</dbReference>
<evidence type="ECO:0000256" key="1">
    <source>
        <dbReference type="ARBA" id="ARBA00000966"/>
    </source>
</evidence>
<comment type="caution">
    <text evidence="10">The sequence shown here is derived from an EMBL/GenBank/DDBJ whole genome shotgun (WGS) entry which is preliminary data.</text>
</comment>
<keyword evidence="6 8" id="KW-0326">Glycosidase</keyword>
<protein>
    <recommendedName>
        <fullName evidence="2">cellulase</fullName>
        <ecNumber evidence="2">3.2.1.4</ecNumber>
    </recommendedName>
</protein>
<evidence type="ECO:0000313" key="11">
    <source>
        <dbReference type="Proteomes" id="UP000781958"/>
    </source>
</evidence>